<evidence type="ECO:0000313" key="3">
    <source>
        <dbReference type="EMBL" id="MBV4492744.1"/>
    </source>
</evidence>
<dbReference type="InterPro" id="IPR012341">
    <property type="entry name" value="6hp_glycosidase-like_sf"/>
</dbReference>
<dbReference type="RefSeq" id="WP_186673231.1">
    <property type="nucleotide sequence ID" value="NZ_JABWRZ020000002.1"/>
</dbReference>
<keyword evidence="2" id="KW-0413">Isomerase</keyword>
<comment type="similarity">
    <text evidence="1">Belongs to the N-acylglucosamine 2-epimerase family.</text>
</comment>
<dbReference type="InterPro" id="IPR008928">
    <property type="entry name" value="6-hairpin_glycosidase_sf"/>
</dbReference>
<dbReference type="Pfam" id="PF07221">
    <property type="entry name" value="GlcNAc_2-epim"/>
    <property type="match status" value="1"/>
</dbReference>
<evidence type="ECO:0000256" key="1">
    <source>
        <dbReference type="ARBA" id="ARBA00008558"/>
    </source>
</evidence>
<proteinExistence type="inferred from homology"/>
<dbReference type="Proteomes" id="UP000609530">
    <property type="component" value="Unassembled WGS sequence"/>
</dbReference>
<dbReference type="PANTHER" id="PTHR15108">
    <property type="entry name" value="N-ACYLGLUCOSAMINE-2-EPIMERASE"/>
    <property type="match status" value="1"/>
</dbReference>
<organism evidence="3 4">
    <name type="scientific">Pseudomonas oryzicola</name>
    <dbReference type="NCBI Taxonomy" id="485876"/>
    <lineage>
        <taxon>Bacteria</taxon>
        <taxon>Pseudomonadati</taxon>
        <taxon>Pseudomonadota</taxon>
        <taxon>Gammaproteobacteria</taxon>
        <taxon>Pseudomonadales</taxon>
        <taxon>Pseudomonadaceae</taxon>
        <taxon>Pseudomonas</taxon>
    </lineage>
</organism>
<dbReference type="SUPFAM" id="SSF48208">
    <property type="entry name" value="Six-hairpin glycosidases"/>
    <property type="match status" value="1"/>
</dbReference>
<reference evidence="3 4" key="1">
    <citation type="journal article" date="2020" name="Microorganisms">
        <title>Reliable Identification of Environmental Pseudomonas Isolates Using the rpoD Gene.</title>
        <authorList>
            <consortium name="The Broad Institute Genome Sequencing Platform"/>
            <person name="Girard L."/>
            <person name="Lood C."/>
            <person name="Rokni-Zadeh H."/>
            <person name="van Noort V."/>
            <person name="Lavigne R."/>
            <person name="De Mot R."/>
        </authorList>
    </citation>
    <scope>NUCLEOTIDE SEQUENCE [LARGE SCALE GENOMIC DNA]</scope>
    <source>
        <strain evidence="3 4">RD9SR1</strain>
    </source>
</reference>
<evidence type="ECO:0000313" key="4">
    <source>
        <dbReference type="Proteomes" id="UP000609530"/>
    </source>
</evidence>
<dbReference type="InterPro" id="IPR010819">
    <property type="entry name" value="AGE/CE"/>
</dbReference>
<accession>A0ABS6QFL0</accession>
<dbReference type="EMBL" id="JABWRZ020000002">
    <property type="protein sequence ID" value="MBV4492744.1"/>
    <property type="molecule type" value="Genomic_DNA"/>
</dbReference>
<name>A0ABS6QFL0_9PSED</name>
<comment type="caution">
    <text evidence="3">The sequence shown here is derived from an EMBL/GenBank/DDBJ whole genome shotgun (WGS) entry which is preliminary data.</text>
</comment>
<gene>
    <name evidence="3" type="ORF">HU760_019330</name>
</gene>
<dbReference type="Gene3D" id="1.50.10.10">
    <property type="match status" value="1"/>
</dbReference>
<keyword evidence="4" id="KW-1185">Reference proteome</keyword>
<evidence type="ECO:0000256" key="2">
    <source>
        <dbReference type="ARBA" id="ARBA00023235"/>
    </source>
</evidence>
<protein>
    <submittedName>
        <fullName evidence="3">AGE family epimerase/isomerase</fullName>
    </submittedName>
</protein>
<sequence length="415" mass="45203">MNTHNLPAPCWLDNPDHTAWRLAEAQRLLAFAKASKLPDGFGGLDAKGWLAPGARADTLNTARMTHCFALAHLQGQPGYLAYVEHGVAALRGAMQDATYGGWFAHPGGDTDSGKAAYLHAFVALAASSAVLAGAVDAPALLEDAVQILEAHFWSEEEGALSESFSRGWQLPEPYRGANSNMHAVEAFLALADVTGNHLWLQRALRIAERIIHGHAAANGHRVIEHFDAFWQPLPHYNQERPADPFRPYGTTPGHALEWARLLLHLEASLERAGLGAPGWLVDDASALFDAACLHAWSVDGAEGFVYTLDWADRPMVRARLHWVHAEACAAAAALLQRTGEARYEQWYGRCWGFIANYFIDLVAGSWHHELDAHNQPAGTLWPGKPDLYHAYQALLLPGLPLAPSLASSLAANVTR</sequence>